<dbReference type="HOGENOM" id="CLU_1227951_0_0_6"/>
<evidence type="ECO:0000313" key="1">
    <source>
        <dbReference type="EMBL" id="EIJ41317.1"/>
    </source>
</evidence>
<dbReference type="Proteomes" id="UP000005744">
    <property type="component" value="Unassembled WGS sequence"/>
</dbReference>
<protein>
    <submittedName>
        <fullName evidence="1">Uncharacterized protein</fullName>
    </submittedName>
</protein>
<dbReference type="STRING" id="395493.BegalDRAFT_0397"/>
<sequence length="225" mass="25558">MNNILVFSNDDGRRFSVKILRKSENYGDDDALTYHVEEPSLEFFDATGFDEFSEEEPILGYFTGIRCLISELFIELQHRSTQLADNFAVWNISETNLTTVRHWLVKHLNTAEKAFICLDNIDMQVLPVAVHTTESFTAFDALMDRIEPEEETCAASARRQAMSKAANSVSSHSLLLELERALQALDKAEVLETQWKTGVVQTRLHLLSAKKHILKIIALLNTNTK</sequence>
<dbReference type="EMBL" id="JH600070">
    <property type="protein sequence ID" value="EIJ41317.1"/>
    <property type="molecule type" value="Genomic_DNA"/>
</dbReference>
<dbReference type="OrthoDB" id="9942862at2"/>
<evidence type="ECO:0000313" key="2">
    <source>
        <dbReference type="Proteomes" id="UP000005744"/>
    </source>
</evidence>
<organism evidence="1 2">
    <name type="scientific">Beggiatoa alba B18LD</name>
    <dbReference type="NCBI Taxonomy" id="395493"/>
    <lineage>
        <taxon>Bacteria</taxon>
        <taxon>Pseudomonadati</taxon>
        <taxon>Pseudomonadota</taxon>
        <taxon>Gammaproteobacteria</taxon>
        <taxon>Thiotrichales</taxon>
        <taxon>Thiotrichaceae</taxon>
        <taxon>Beggiatoa</taxon>
    </lineage>
</organism>
<dbReference type="RefSeq" id="WP_002683139.1">
    <property type="nucleotide sequence ID" value="NZ_JH600070.1"/>
</dbReference>
<proteinExistence type="predicted"/>
<dbReference type="AlphaFoldDB" id="I3CCH4"/>
<keyword evidence="2" id="KW-1185">Reference proteome</keyword>
<gene>
    <name evidence="1" type="ORF">BegalDRAFT_0397</name>
</gene>
<accession>I3CCH4</accession>
<reference evidence="1 2" key="1">
    <citation type="submission" date="2011-11" db="EMBL/GenBank/DDBJ databases">
        <title>Improved High-Quality Draft sequence of Beggiatoa alba B18lD.</title>
        <authorList>
            <consortium name="US DOE Joint Genome Institute"/>
            <person name="Lucas S."/>
            <person name="Han J."/>
            <person name="Lapidus A."/>
            <person name="Cheng J.-F."/>
            <person name="Goodwin L."/>
            <person name="Pitluck S."/>
            <person name="Peters L."/>
            <person name="Mikhailova N."/>
            <person name="Held B."/>
            <person name="Detter J.C."/>
            <person name="Han C."/>
            <person name="Tapia R."/>
            <person name="Land M."/>
            <person name="Hauser L."/>
            <person name="Kyrpides N."/>
            <person name="Ivanova N."/>
            <person name="Pagani I."/>
            <person name="Samuel K."/>
            <person name="Teske A."/>
            <person name="Mueller J."/>
            <person name="Woyke T."/>
        </authorList>
    </citation>
    <scope>NUCLEOTIDE SEQUENCE [LARGE SCALE GENOMIC DNA]</scope>
    <source>
        <strain evidence="1 2">B18LD</strain>
    </source>
</reference>
<name>I3CCH4_9GAMM</name>